<evidence type="ECO:0000256" key="2">
    <source>
        <dbReference type="ARBA" id="ARBA00007110"/>
    </source>
</evidence>
<accession>A0A519BA16</accession>
<dbReference type="GO" id="GO:0009236">
    <property type="term" value="P:cobalamin biosynthetic process"/>
    <property type="evidence" value="ECO:0007669"/>
    <property type="project" value="UniProtKB-UniRule"/>
</dbReference>
<evidence type="ECO:0000256" key="1">
    <source>
        <dbReference type="ARBA" id="ARBA00005049"/>
    </source>
</evidence>
<evidence type="ECO:0000256" key="10">
    <source>
        <dbReference type="HAMAP-Rule" id="MF_00230"/>
    </source>
</evidence>
<dbReference type="SUPFAM" id="SSF52733">
    <property type="entry name" value="Nicotinate mononucleotide:5,6-dimethylbenzimidazole phosphoribosyltransferase (CobT)"/>
    <property type="match status" value="1"/>
</dbReference>
<evidence type="ECO:0000256" key="5">
    <source>
        <dbReference type="ARBA" id="ARBA00022573"/>
    </source>
</evidence>
<dbReference type="Pfam" id="PF02277">
    <property type="entry name" value="DBI_PRT"/>
    <property type="match status" value="1"/>
</dbReference>
<evidence type="ECO:0000256" key="8">
    <source>
        <dbReference type="ARBA" id="ARBA00030686"/>
    </source>
</evidence>
<keyword evidence="5 10" id="KW-0169">Cobalamin biosynthesis</keyword>
<dbReference type="PANTHER" id="PTHR43463:SF1">
    <property type="entry name" value="NICOTINATE-NUCLEOTIDE--DIMETHYLBENZIMIDAZOLE PHOSPHORIBOSYLTRANSFERASE"/>
    <property type="match status" value="1"/>
</dbReference>
<dbReference type="InterPro" id="IPR023195">
    <property type="entry name" value="Nict_dMeBzImd_PRibTrfase_N"/>
</dbReference>
<dbReference type="UniPathway" id="UPA00061">
    <property type="reaction ID" value="UER00516"/>
</dbReference>
<protein>
    <recommendedName>
        <fullName evidence="4 10">Nicotinate-nucleotide--dimethylbenzimidazole phosphoribosyltransferase</fullName>
        <shortName evidence="10">NN:DBI PRT</shortName>
        <ecNumber evidence="3 10">2.4.2.21</ecNumber>
    </recommendedName>
    <alternativeName>
        <fullName evidence="8 10">N(1)-alpha-phosphoribosyltransferase</fullName>
    </alternativeName>
</protein>
<dbReference type="EMBL" id="SGBD01000004">
    <property type="protein sequence ID" value="RZD14141.1"/>
    <property type="molecule type" value="Genomic_DNA"/>
</dbReference>
<dbReference type="GO" id="GO:0008939">
    <property type="term" value="F:nicotinate-nucleotide-dimethylbenzimidazole phosphoribosyltransferase activity"/>
    <property type="evidence" value="ECO:0007669"/>
    <property type="project" value="UniProtKB-UniRule"/>
</dbReference>
<dbReference type="CDD" id="cd02439">
    <property type="entry name" value="DMB-PRT_CobT"/>
    <property type="match status" value="1"/>
</dbReference>
<keyword evidence="7 10" id="KW-0808">Transferase</keyword>
<evidence type="ECO:0000256" key="9">
    <source>
        <dbReference type="ARBA" id="ARBA00047340"/>
    </source>
</evidence>
<dbReference type="AlphaFoldDB" id="A0A519BA16"/>
<evidence type="ECO:0000313" key="11">
    <source>
        <dbReference type="EMBL" id="RZD14141.1"/>
    </source>
</evidence>
<dbReference type="InterPro" id="IPR036087">
    <property type="entry name" value="Nict_dMeBzImd_PRibTrfase_sf"/>
</dbReference>
<dbReference type="Gene3D" id="1.10.1610.10">
    <property type="match status" value="1"/>
</dbReference>
<comment type="catalytic activity">
    <reaction evidence="9 10">
        <text>5,6-dimethylbenzimidazole + nicotinate beta-D-ribonucleotide = alpha-ribazole 5'-phosphate + nicotinate + H(+)</text>
        <dbReference type="Rhea" id="RHEA:11196"/>
        <dbReference type="ChEBI" id="CHEBI:15378"/>
        <dbReference type="ChEBI" id="CHEBI:15890"/>
        <dbReference type="ChEBI" id="CHEBI:32544"/>
        <dbReference type="ChEBI" id="CHEBI:57502"/>
        <dbReference type="ChEBI" id="CHEBI:57918"/>
        <dbReference type="EC" id="2.4.2.21"/>
    </reaction>
</comment>
<dbReference type="Proteomes" id="UP000320813">
    <property type="component" value="Unassembled WGS sequence"/>
</dbReference>
<dbReference type="InterPro" id="IPR017846">
    <property type="entry name" value="Nict_dMeBzImd_PRibTrfase_bact"/>
</dbReference>
<keyword evidence="6 10" id="KW-0328">Glycosyltransferase</keyword>
<comment type="function">
    <text evidence="10">Catalyzes the synthesis of alpha-ribazole-5'-phosphate from nicotinate mononucleotide (NAMN) and 5,6-dimethylbenzimidazole (DMB).</text>
</comment>
<evidence type="ECO:0000256" key="3">
    <source>
        <dbReference type="ARBA" id="ARBA00011991"/>
    </source>
</evidence>
<feature type="active site" description="Proton acceptor" evidence="10">
    <location>
        <position position="326"/>
    </location>
</feature>
<evidence type="ECO:0000256" key="7">
    <source>
        <dbReference type="ARBA" id="ARBA00022679"/>
    </source>
</evidence>
<dbReference type="NCBIfam" id="NF000996">
    <property type="entry name" value="PRK00105.1"/>
    <property type="match status" value="1"/>
</dbReference>
<sequence>MNKKKDYLFSLVNSIKPADKKKFYKIAEYRLNRLIKPKGSLGRLEEFAKDIVAITEEERPYLKNKFVCVFAGDHGVVEEGISLFKQDVTAQMVINFLSGGAAINAIANSVNANVLVVDVGINANLKMPAGGNFINGKIKAGTNNIFKSKAMTYDDALKSILKGIEISNIVKERGADFCATGDMGIGNTTPSSAITCFYSGKSPVFVCGRGTGVSSSIISKKASIIEKAIKSNIQNGGDPIDVLAGVGGFEIGAIAGFILGCAINRVPVVVDGFISTAGALIAVNLNPDVLDYMFLGHLSKERGHKTAVNLIKGKKPILDLSMRLGEGTGAVIAMKIIETAINMYNNMLTFDEANVFASKLNK</sequence>
<organism evidence="11 12">
    <name type="scientific">Candidatus Acidulodesulfobacterium ferriphilum</name>
    <dbReference type="NCBI Taxonomy" id="2597223"/>
    <lineage>
        <taxon>Bacteria</taxon>
        <taxon>Deltaproteobacteria</taxon>
        <taxon>Candidatus Acidulodesulfobacterales</taxon>
        <taxon>Candidatus Acidulodesulfobacterium</taxon>
    </lineage>
</organism>
<dbReference type="EC" id="2.4.2.21" evidence="3 10"/>
<gene>
    <name evidence="10 11" type="primary">cobT</name>
    <name evidence="11" type="ORF">EVJ47_07875</name>
</gene>
<dbReference type="PANTHER" id="PTHR43463">
    <property type="entry name" value="NICOTINATE-NUCLEOTIDE--DIMETHYLBENZIMIDAZOLE PHOSPHORIBOSYLTRANSFERASE"/>
    <property type="match status" value="1"/>
</dbReference>
<reference evidence="11 12" key="1">
    <citation type="submission" date="2019-01" db="EMBL/GenBank/DDBJ databases">
        <title>Insights into ecological role of a new deltaproteobacterial order Candidatus Sinidesulfobacterales (Sva0485) by metagenomics and metatranscriptomics.</title>
        <authorList>
            <person name="Tan S."/>
            <person name="Liu J."/>
            <person name="Fang Y."/>
            <person name="Hedlund B.P."/>
            <person name="Lian Z.H."/>
            <person name="Huang L.Y."/>
            <person name="Li J.T."/>
            <person name="Huang L.N."/>
            <person name="Li W.J."/>
            <person name="Jiang H.C."/>
            <person name="Dong H.L."/>
            <person name="Shu W.S."/>
        </authorList>
    </citation>
    <scope>NUCLEOTIDE SEQUENCE [LARGE SCALE GENOMIC DNA]</scope>
    <source>
        <strain evidence="11">AP3</strain>
    </source>
</reference>
<dbReference type="HAMAP" id="MF_00230">
    <property type="entry name" value="CobT"/>
    <property type="match status" value="1"/>
</dbReference>
<comment type="caution">
    <text evidence="11">The sequence shown here is derived from an EMBL/GenBank/DDBJ whole genome shotgun (WGS) entry which is preliminary data.</text>
</comment>
<evidence type="ECO:0000256" key="6">
    <source>
        <dbReference type="ARBA" id="ARBA00022676"/>
    </source>
</evidence>
<dbReference type="InterPro" id="IPR003200">
    <property type="entry name" value="Nict_dMeBzImd_PRibTrfase"/>
</dbReference>
<name>A0A519BA16_9DELT</name>
<evidence type="ECO:0000256" key="4">
    <source>
        <dbReference type="ARBA" id="ARBA00015486"/>
    </source>
</evidence>
<evidence type="ECO:0000313" key="12">
    <source>
        <dbReference type="Proteomes" id="UP000320813"/>
    </source>
</evidence>
<dbReference type="FunFam" id="3.40.50.10210:FF:000001">
    <property type="entry name" value="Nicotinate-nucleotide--dimethylbenzimidazole phosphoribosyltransferase"/>
    <property type="match status" value="1"/>
</dbReference>
<comment type="similarity">
    <text evidence="2 10">Belongs to the CobT family.</text>
</comment>
<comment type="pathway">
    <text evidence="1 10">Nucleoside biosynthesis; alpha-ribazole biosynthesis; alpha-ribazole from 5,6-dimethylbenzimidazole: step 1/2.</text>
</comment>
<dbReference type="NCBIfam" id="TIGR03160">
    <property type="entry name" value="cobT_DBIPRT"/>
    <property type="match status" value="1"/>
</dbReference>
<proteinExistence type="inferred from homology"/>
<dbReference type="Gene3D" id="3.40.50.10210">
    <property type="match status" value="1"/>
</dbReference>